<dbReference type="Pfam" id="PF03450">
    <property type="entry name" value="CO_deh_flav_C"/>
    <property type="match status" value="1"/>
</dbReference>
<reference evidence="3 4" key="1">
    <citation type="submission" date="2024-02" db="EMBL/GenBank/DDBJ databases">
        <title>Genome sequence of Aquincola sp. MAHUQ-54.</title>
        <authorList>
            <person name="Huq M.A."/>
        </authorList>
    </citation>
    <scope>NUCLEOTIDE SEQUENCE [LARGE SCALE GENOMIC DNA]</scope>
    <source>
        <strain evidence="3 4">MAHUQ-54</strain>
    </source>
</reference>
<dbReference type="EMBL" id="JAZIBG010000016">
    <property type="protein sequence ID" value="MEF7613192.1"/>
    <property type="molecule type" value="Genomic_DNA"/>
</dbReference>
<dbReference type="SUPFAM" id="SSF55447">
    <property type="entry name" value="CO dehydrogenase flavoprotein C-terminal domain-like"/>
    <property type="match status" value="1"/>
</dbReference>
<keyword evidence="1" id="KW-0274">FAD</keyword>
<gene>
    <name evidence="3" type="ORF">V4F39_04650</name>
</gene>
<keyword evidence="4" id="KW-1185">Reference proteome</keyword>
<evidence type="ECO:0000313" key="3">
    <source>
        <dbReference type="EMBL" id="MEF7613192.1"/>
    </source>
</evidence>
<dbReference type="PANTHER" id="PTHR42659:SF9">
    <property type="entry name" value="XANTHINE DEHYDROGENASE FAD-BINDING SUBUNIT XDHB-RELATED"/>
    <property type="match status" value="1"/>
</dbReference>
<evidence type="ECO:0000259" key="2">
    <source>
        <dbReference type="PROSITE" id="PS51387"/>
    </source>
</evidence>
<dbReference type="Pfam" id="PF00941">
    <property type="entry name" value="FAD_binding_5"/>
    <property type="match status" value="1"/>
</dbReference>
<dbReference type="GO" id="GO:0016491">
    <property type="term" value="F:oxidoreductase activity"/>
    <property type="evidence" value="ECO:0007669"/>
    <property type="project" value="InterPro"/>
</dbReference>
<dbReference type="InterPro" id="IPR016169">
    <property type="entry name" value="FAD-bd_PCMH_sub2"/>
</dbReference>
<organism evidence="3 4">
    <name type="scientific">Aquincola agrisoli</name>
    <dbReference type="NCBI Taxonomy" id="3119538"/>
    <lineage>
        <taxon>Bacteria</taxon>
        <taxon>Pseudomonadati</taxon>
        <taxon>Pseudomonadota</taxon>
        <taxon>Betaproteobacteria</taxon>
        <taxon>Burkholderiales</taxon>
        <taxon>Sphaerotilaceae</taxon>
        <taxon>Aquincola</taxon>
    </lineage>
</organism>
<comment type="caution">
    <text evidence="3">The sequence shown here is derived from an EMBL/GenBank/DDBJ whole genome shotgun (WGS) entry which is preliminary data.</text>
</comment>
<dbReference type="GO" id="GO:0071949">
    <property type="term" value="F:FAD binding"/>
    <property type="evidence" value="ECO:0007669"/>
    <property type="project" value="InterPro"/>
</dbReference>
<name>A0AAW9Q916_9BURK</name>
<protein>
    <submittedName>
        <fullName evidence="3">FAD binding domain-containing protein</fullName>
    </submittedName>
</protein>
<evidence type="ECO:0000313" key="4">
    <source>
        <dbReference type="Proteomes" id="UP001336250"/>
    </source>
</evidence>
<dbReference type="InterPro" id="IPR036318">
    <property type="entry name" value="FAD-bd_PCMH-like_sf"/>
</dbReference>
<dbReference type="Proteomes" id="UP001336250">
    <property type="component" value="Unassembled WGS sequence"/>
</dbReference>
<dbReference type="AlphaFoldDB" id="A0AAW9Q916"/>
<accession>A0AAW9Q916</accession>
<dbReference type="InterPro" id="IPR036683">
    <property type="entry name" value="CO_DH_flav_C_dom_sf"/>
</dbReference>
<keyword evidence="1" id="KW-0285">Flavoprotein</keyword>
<dbReference type="SMART" id="SM01092">
    <property type="entry name" value="CO_deh_flav_C"/>
    <property type="match status" value="1"/>
</dbReference>
<dbReference type="PANTHER" id="PTHR42659">
    <property type="entry name" value="XANTHINE DEHYDROGENASE SUBUNIT C-RELATED"/>
    <property type="match status" value="1"/>
</dbReference>
<dbReference type="InterPro" id="IPR016166">
    <property type="entry name" value="FAD-bd_PCMH"/>
</dbReference>
<evidence type="ECO:0000256" key="1">
    <source>
        <dbReference type="ARBA" id="ARBA00022827"/>
    </source>
</evidence>
<dbReference type="Gene3D" id="3.30.390.50">
    <property type="entry name" value="CO dehydrogenase flavoprotein, C-terminal domain"/>
    <property type="match status" value="1"/>
</dbReference>
<sequence>MLSYDQYLTPATLGDALDALQAIPGARLVAGATDLLPWARDGRAGHVHLPALVDVSGLPDLNGVRLDGPRLSIGAATPISAFERDPLLMRHAPVLARCAVWFADAQIREQATVGGNLVNGSPAGDTLPPLLAMNTQLTLARREGGQVHERSVPMSEFVTGPGRTACQPHEILTRIEFDALPDHGVAFEKVGHRRSLVISTVCLAALVRLDWTRRHIDDVRIAIGAVGPVPERLADVEDFLAGQAPTPQALRSAALRVADRVRSRSRQDYRREVLTNFVERGLAAAFADAGLAVDRLPKEPSHV</sequence>
<feature type="domain" description="FAD-binding PCMH-type" evidence="2">
    <location>
        <begin position="1"/>
        <end position="182"/>
    </location>
</feature>
<dbReference type="PROSITE" id="PS51387">
    <property type="entry name" value="FAD_PCMH"/>
    <property type="match status" value="1"/>
</dbReference>
<dbReference type="RefSeq" id="WP_332288137.1">
    <property type="nucleotide sequence ID" value="NZ_JAZIBG010000016.1"/>
</dbReference>
<dbReference type="InterPro" id="IPR016167">
    <property type="entry name" value="FAD-bd_PCMH_sub1"/>
</dbReference>
<proteinExistence type="predicted"/>
<dbReference type="InterPro" id="IPR002346">
    <property type="entry name" value="Mopterin_DH_FAD-bd"/>
</dbReference>
<dbReference type="InterPro" id="IPR005107">
    <property type="entry name" value="CO_DH_flav_C"/>
</dbReference>
<dbReference type="Gene3D" id="3.30.465.10">
    <property type="match status" value="1"/>
</dbReference>
<dbReference type="InterPro" id="IPR051312">
    <property type="entry name" value="Diverse_Substr_Oxidored"/>
</dbReference>
<dbReference type="Gene3D" id="3.30.43.10">
    <property type="entry name" value="Uridine Diphospho-n-acetylenolpyruvylglucosamine Reductase, domain 2"/>
    <property type="match status" value="1"/>
</dbReference>
<dbReference type="SUPFAM" id="SSF56176">
    <property type="entry name" value="FAD-binding/transporter-associated domain-like"/>
    <property type="match status" value="1"/>
</dbReference>